<keyword evidence="10" id="KW-1185">Reference proteome</keyword>
<reference evidence="9 10" key="1">
    <citation type="journal article" date="2021" name="Elife">
        <title>Chloroplast acquisition without the gene transfer in kleptoplastic sea slugs, Plakobranchus ocellatus.</title>
        <authorList>
            <person name="Maeda T."/>
            <person name="Takahashi S."/>
            <person name="Yoshida T."/>
            <person name="Shimamura S."/>
            <person name="Takaki Y."/>
            <person name="Nagai Y."/>
            <person name="Toyoda A."/>
            <person name="Suzuki Y."/>
            <person name="Arimoto A."/>
            <person name="Ishii H."/>
            <person name="Satoh N."/>
            <person name="Nishiyama T."/>
            <person name="Hasebe M."/>
            <person name="Maruyama T."/>
            <person name="Minagawa J."/>
            <person name="Obokata J."/>
            <person name="Shigenobu S."/>
        </authorList>
    </citation>
    <scope>NUCLEOTIDE SEQUENCE [LARGE SCALE GENOMIC DNA]</scope>
</reference>
<keyword evidence="7" id="KW-0732">Signal</keyword>
<dbReference type="Gene3D" id="2.40.70.10">
    <property type="entry name" value="Acid Proteases"/>
    <property type="match status" value="2"/>
</dbReference>
<dbReference type="FunFam" id="2.40.70.10:FF:000115">
    <property type="entry name" value="Lysosomal aspartic protease"/>
    <property type="match status" value="1"/>
</dbReference>
<evidence type="ECO:0000313" key="9">
    <source>
        <dbReference type="EMBL" id="GFN99460.1"/>
    </source>
</evidence>
<evidence type="ECO:0000256" key="5">
    <source>
        <dbReference type="PIRSR" id="PIRSR601461-1"/>
    </source>
</evidence>
<feature type="chain" id="PRO_5043371574" evidence="7">
    <location>
        <begin position="21"/>
        <end position="316"/>
    </location>
</feature>
<evidence type="ECO:0000256" key="4">
    <source>
        <dbReference type="ARBA" id="ARBA00022801"/>
    </source>
</evidence>
<feature type="signal peptide" evidence="7">
    <location>
        <begin position="1"/>
        <end position="20"/>
    </location>
</feature>
<dbReference type="GO" id="GO:0004190">
    <property type="term" value="F:aspartic-type endopeptidase activity"/>
    <property type="evidence" value="ECO:0007669"/>
    <property type="project" value="UniProtKB-KW"/>
</dbReference>
<comment type="similarity">
    <text evidence="1">Belongs to the peptidase A1 family.</text>
</comment>
<accession>A0AAV3ZY53</accession>
<dbReference type="PRINTS" id="PR00792">
    <property type="entry name" value="PEPSIN"/>
</dbReference>
<keyword evidence="3" id="KW-0064">Aspartyl protease</keyword>
<proteinExistence type="inferred from homology"/>
<dbReference type="GO" id="GO:0006508">
    <property type="term" value="P:proteolysis"/>
    <property type="evidence" value="ECO:0007669"/>
    <property type="project" value="UniProtKB-KW"/>
</dbReference>
<gene>
    <name evidence="9" type="ORF">PoB_002596600</name>
</gene>
<feature type="non-terminal residue" evidence="9">
    <location>
        <position position="316"/>
    </location>
</feature>
<evidence type="ECO:0000256" key="7">
    <source>
        <dbReference type="SAM" id="SignalP"/>
    </source>
</evidence>
<evidence type="ECO:0000256" key="6">
    <source>
        <dbReference type="SAM" id="MobiDB-lite"/>
    </source>
</evidence>
<comment type="caution">
    <text evidence="9">The sequence shown here is derived from an EMBL/GenBank/DDBJ whole genome shotgun (WGS) entry which is preliminary data.</text>
</comment>
<protein>
    <submittedName>
        <fullName evidence="9">Cathepsin d</fullName>
    </submittedName>
</protein>
<dbReference type="Pfam" id="PF00026">
    <property type="entry name" value="Asp"/>
    <property type="match status" value="1"/>
</dbReference>
<dbReference type="InterPro" id="IPR033121">
    <property type="entry name" value="PEPTIDASE_A1"/>
</dbReference>
<dbReference type="EMBL" id="BLXT01003003">
    <property type="protein sequence ID" value="GFN99460.1"/>
    <property type="molecule type" value="Genomic_DNA"/>
</dbReference>
<evidence type="ECO:0000259" key="8">
    <source>
        <dbReference type="PROSITE" id="PS51767"/>
    </source>
</evidence>
<dbReference type="InterPro" id="IPR034164">
    <property type="entry name" value="Pepsin-like_dom"/>
</dbReference>
<organism evidence="9 10">
    <name type="scientific">Plakobranchus ocellatus</name>
    <dbReference type="NCBI Taxonomy" id="259542"/>
    <lineage>
        <taxon>Eukaryota</taxon>
        <taxon>Metazoa</taxon>
        <taxon>Spiralia</taxon>
        <taxon>Lophotrochozoa</taxon>
        <taxon>Mollusca</taxon>
        <taxon>Gastropoda</taxon>
        <taxon>Heterobranchia</taxon>
        <taxon>Euthyneura</taxon>
        <taxon>Panpulmonata</taxon>
        <taxon>Sacoglossa</taxon>
        <taxon>Placobranchoidea</taxon>
        <taxon>Plakobranchidae</taxon>
        <taxon>Plakobranchus</taxon>
    </lineage>
</organism>
<dbReference type="Proteomes" id="UP000735302">
    <property type="component" value="Unassembled WGS sequence"/>
</dbReference>
<keyword evidence="4" id="KW-0378">Hydrolase</keyword>
<dbReference type="Gene3D" id="2.60.40.1960">
    <property type="match status" value="1"/>
</dbReference>
<dbReference type="InterPro" id="IPR021109">
    <property type="entry name" value="Peptidase_aspartic_dom_sf"/>
</dbReference>
<dbReference type="PROSITE" id="PS51767">
    <property type="entry name" value="PEPTIDASE_A1"/>
    <property type="match status" value="1"/>
</dbReference>
<dbReference type="InterPro" id="IPR001461">
    <property type="entry name" value="Aspartic_peptidase_A1"/>
</dbReference>
<feature type="region of interest" description="Disordered" evidence="6">
    <location>
        <begin position="109"/>
        <end position="128"/>
    </location>
</feature>
<feature type="active site" evidence="5">
    <location>
        <position position="97"/>
    </location>
</feature>
<dbReference type="SUPFAM" id="SSF50630">
    <property type="entry name" value="Acid proteases"/>
    <property type="match status" value="1"/>
</dbReference>
<dbReference type="PANTHER" id="PTHR47966">
    <property type="entry name" value="BETA-SITE APP-CLEAVING ENZYME, ISOFORM A-RELATED"/>
    <property type="match status" value="1"/>
</dbReference>
<evidence type="ECO:0000313" key="10">
    <source>
        <dbReference type="Proteomes" id="UP000735302"/>
    </source>
</evidence>
<evidence type="ECO:0000256" key="1">
    <source>
        <dbReference type="ARBA" id="ARBA00007447"/>
    </source>
</evidence>
<keyword evidence="2" id="KW-0645">Protease</keyword>
<feature type="domain" description="Peptidase A1" evidence="8">
    <location>
        <begin position="79"/>
        <end position="316"/>
    </location>
</feature>
<dbReference type="AlphaFoldDB" id="A0AAV3ZY53"/>
<name>A0AAV3ZY53_9GAST</name>
<feature type="active site" evidence="5">
    <location>
        <position position="285"/>
    </location>
</feature>
<sequence length="316" mass="35360">MNLWPVAAAAAVLVFTLVSATPVQQLSFSGAYRPIQQPQKKLRRQNAIKIHNQPPLRDYLPRETKPQDVKLVNFRNKLYHGPITVGTPGQQFNVTFDTATRKMWLPSVHSPPDKNAYHSPRRYNNASSSTYKTNGEAFTAEYELSEVKGYLSQDIVTVGGFTVKNQVFGEVILESNRFANHTLQDGIIGLGISNIAENEHPTVFENMISQGVLPAPVFSFYFNRYNTDDRDSVLTLGGTNSEYYTGEFTFADLIAPNSWNFWVDGVQLPNRYGIYSKRRCQAVVDSVSTFIVGPKDVTDILNKMLGGEKIPSSPKL</sequence>
<evidence type="ECO:0000256" key="3">
    <source>
        <dbReference type="ARBA" id="ARBA00022750"/>
    </source>
</evidence>
<evidence type="ECO:0000256" key="2">
    <source>
        <dbReference type="ARBA" id="ARBA00022670"/>
    </source>
</evidence>
<dbReference type="CDD" id="cd05471">
    <property type="entry name" value="pepsin_like"/>
    <property type="match status" value="1"/>
</dbReference>